<proteinExistence type="predicted"/>
<name>A0AAI7ZHV6_XANAC</name>
<sequence>MVFINAWNEWAEGAVLEPDTRLGYAWLHATRQALLHTAGAATGSDLRDACVVLHAWYLDVLDEALDAIADCGLSLRLVVTTDITMVEQVRQRLQQRGVQAQVDGFENRGRDILPFLRVANRLLDEGEQVVLKLHTKKSTHREDGDAWRREMFSALLTPQHADAIMRGFTDDPLLGLAAPAQHLLPVTDFIGGNADALDYLAVRTGTDAIDEHSVFASGSMFWVKLEALRPLLDANLHPSEFENEQGQIDGTLAHAIERFLAVAVSHCGHHVATIDQLLGIPQPTASGPYRYARKAP</sequence>
<reference evidence="1 2" key="1">
    <citation type="journal article" date="2002" name="Nature">
        <title>Comparison of the genomes of two Xanthomonas pathogens with differing host specificities.</title>
        <authorList>
            <person name="da Silva A.C."/>
            <person name="Ferro J.A."/>
            <person name="Reinach F.C."/>
            <person name="Farah C.S."/>
            <person name="Furlan L.R."/>
            <person name="Quaggio R.B."/>
            <person name="Monteiro-Vitorello C.B."/>
            <person name="Van Sluys M.A."/>
            <person name="Almeida N.F."/>
            <person name="Alves L.M."/>
            <person name="do Amaral A.M."/>
            <person name="Bertolini M.C."/>
            <person name="Camargo L.E."/>
            <person name="Camarotte G."/>
            <person name="Cannavan F."/>
            <person name="Cardozo J."/>
            <person name="Chambergo F."/>
            <person name="Ciapina L.P."/>
            <person name="Cicarelli R.M."/>
            <person name="Coutinho L.L."/>
            <person name="Cursino-Santos J.R."/>
            <person name="El-Dorry H."/>
            <person name="Faria J.B."/>
            <person name="Ferreira A.J."/>
            <person name="Ferreira R.C."/>
            <person name="Ferro M.I."/>
            <person name="Formighieri E.F."/>
            <person name="Franco M.C."/>
            <person name="Greggio C.C."/>
            <person name="Gruber A."/>
            <person name="Katsuyama A.M."/>
            <person name="Kishi L.T."/>
            <person name="Leite R.P."/>
            <person name="Lemos E.G."/>
            <person name="Lemos M.V."/>
            <person name="Locali E.C."/>
            <person name="Machado M.A."/>
            <person name="Madeira A.M."/>
            <person name="Martinez-Rossi N.M."/>
            <person name="Martins E.C."/>
            <person name="Meidanis J."/>
            <person name="Menck C.F."/>
            <person name="Miyaki C.Y."/>
            <person name="Moon D.H."/>
            <person name="Moreira L.M."/>
            <person name="Novo M.T."/>
            <person name="Okura V.K."/>
            <person name="Oliveira M.C."/>
            <person name="Oliveira V.R."/>
            <person name="Pereira H.A."/>
            <person name="Rossi A."/>
            <person name="Sena J.A."/>
            <person name="Silva C."/>
            <person name="de Souza R.F."/>
            <person name="Spinola L.A."/>
            <person name="Takita M.A."/>
            <person name="Tamura R.E."/>
            <person name="Teixeira E.C."/>
            <person name="Tezza R.I."/>
            <person name="Trindade dos Santos M."/>
            <person name="Truffi D."/>
            <person name="Tsai S.M."/>
            <person name="White F.F."/>
            <person name="Setubal J.C."/>
            <person name="Kitajima J.P."/>
        </authorList>
    </citation>
    <scope>NUCLEOTIDE SEQUENCE [LARGE SCALE GENOMIC DNA]</scope>
    <source>
        <strain evidence="1 2">306</strain>
    </source>
</reference>
<organism evidence="1 2">
    <name type="scientific">Xanthomonas axonopodis pv. citri (strain 306)</name>
    <dbReference type="NCBI Taxonomy" id="190486"/>
    <lineage>
        <taxon>Bacteria</taxon>
        <taxon>Pseudomonadati</taxon>
        <taxon>Pseudomonadota</taxon>
        <taxon>Gammaproteobacteria</taxon>
        <taxon>Lysobacterales</taxon>
        <taxon>Lysobacteraceae</taxon>
        <taxon>Xanthomonas</taxon>
    </lineage>
</organism>
<gene>
    <name evidence="1" type="ordered locus">XAC3576</name>
</gene>
<protein>
    <submittedName>
        <fullName evidence="1">Uncharacterized protein</fullName>
    </submittedName>
</protein>
<dbReference type="AlphaFoldDB" id="A0AAI7ZHV6"/>
<dbReference type="PANTHER" id="PTHR41244">
    <property type="entry name" value="RHAMNAN SYNTHESIS F"/>
    <property type="match status" value="1"/>
</dbReference>
<dbReference type="EMBL" id="AE008923">
    <property type="protein sequence ID" value="AAM38419.1"/>
    <property type="molecule type" value="Genomic_DNA"/>
</dbReference>
<dbReference type="Proteomes" id="UP000000576">
    <property type="component" value="Chromosome"/>
</dbReference>
<dbReference type="PANTHER" id="PTHR41244:SF1">
    <property type="entry name" value="GLYCOSYLTRANSFERASE"/>
    <property type="match status" value="1"/>
</dbReference>
<accession>A0AAI7ZHV6</accession>
<dbReference type="Pfam" id="PF14307">
    <property type="entry name" value="Glyco_tran_WbsX"/>
    <property type="match status" value="1"/>
</dbReference>
<dbReference type="KEGG" id="xac:XAC3576"/>
<dbReference type="InterPro" id="IPR032719">
    <property type="entry name" value="WbsX"/>
</dbReference>
<dbReference type="InterPro" id="IPR007739">
    <property type="entry name" value="RgpF"/>
</dbReference>
<dbReference type="Gene3D" id="3.20.20.80">
    <property type="entry name" value="Glycosidases"/>
    <property type="match status" value="1"/>
</dbReference>
<evidence type="ECO:0000313" key="1">
    <source>
        <dbReference type="EMBL" id="AAM38419.1"/>
    </source>
</evidence>
<evidence type="ECO:0000313" key="2">
    <source>
        <dbReference type="Proteomes" id="UP000000576"/>
    </source>
</evidence>
<dbReference type="Pfam" id="PF05045">
    <property type="entry name" value="RgpF"/>
    <property type="match status" value="1"/>
</dbReference>